<dbReference type="SUPFAM" id="SSF55811">
    <property type="entry name" value="Nudix"/>
    <property type="match status" value="1"/>
</dbReference>
<comment type="cofactor">
    <cofactor evidence="2">
        <name>Mg(2+)</name>
        <dbReference type="ChEBI" id="CHEBI:18420"/>
    </cofactor>
</comment>
<dbReference type="Gene3D" id="3.90.79.10">
    <property type="entry name" value="Nucleoside Triphosphate Pyrophosphohydrolase"/>
    <property type="match status" value="1"/>
</dbReference>
<evidence type="ECO:0000313" key="10">
    <source>
        <dbReference type="Proteomes" id="UP001595536"/>
    </source>
</evidence>
<dbReference type="InterPro" id="IPR015797">
    <property type="entry name" value="NUDIX_hydrolase-like_dom_sf"/>
</dbReference>
<feature type="compositionally biased region" description="Basic and acidic residues" evidence="7">
    <location>
        <begin position="15"/>
        <end position="25"/>
    </location>
</feature>
<dbReference type="Proteomes" id="UP001595536">
    <property type="component" value="Unassembled WGS sequence"/>
</dbReference>
<evidence type="ECO:0000256" key="5">
    <source>
        <dbReference type="ARBA" id="ARBA00022842"/>
    </source>
</evidence>
<dbReference type="InterPro" id="IPR000086">
    <property type="entry name" value="NUDIX_hydrolase_dom"/>
</dbReference>
<evidence type="ECO:0000256" key="1">
    <source>
        <dbReference type="ARBA" id="ARBA00001936"/>
    </source>
</evidence>
<dbReference type="PANTHER" id="PTHR12318">
    <property type="entry name" value="TESTOSTERONE-REGULATED PROTEIN RP2"/>
    <property type="match status" value="1"/>
</dbReference>
<proteinExistence type="predicted"/>
<feature type="region of interest" description="Disordered" evidence="7">
    <location>
        <begin position="1"/>
        <end position="27"/>
    </location>
</feature>
<keyword evidence="5" id="KW-0460">Magnesium</keyword>
<sequence>MTGTLQQEAPLSDQKMLDESERDEPVFPTIRPRNAATLIIIDRSGRWPKVLMGRRHEGHRFMPGKFVFPGGRIEANDRFMTPASDLHPVVDRKLLARTVRPAPSRGRALALAAIRETFEETGLLLGRRDAPPRRPPAGPWADFAAHGVTPDLEPLRFVARAITPPGRPKRFDTRFFAIDAAHVAARIDGVVTPDSELTELVWVEIEEARRLDLPSITTVVLKELEKRAGNGFGHDLPVPFYYARNGAFQREEL</sequence>
<organism evidence="9 10">
    <name type="scientific">Camelimonas abortus</name>
    <dbReference type="NCBI Taxonomy" id="1017184"/>
    <lineage>
        <taxon>Bacteria</taxon>
        <taxon>Pseudomonadati</taxon>
        <taxon>Pseudomonadota</taxon>
        <taxon>Alphaproteobacteria</taxon>
        <taxon>Hyphomicrobiales</taxon>
        <taxon>Chelatococcaceae</taxon>
        <taxon>Camelimonas</taxon>
    </lineage>
</organism>
<evidence type="ECO:0000256" key="6">
    <source>
        <dbReference type="ARBA" id="ARBA00023211"/>
    </source>
</evidence>
<dbReference type="PANTHER" id="PTHR12318:SF0">
    <property type="entry name" value="ACYL-COENZYME A DIPHOSPHATASE NUDT19"/>
    <property type="match status" value="1"/>
</dbReference>
<dbReference type="PROSITE" id="PS51462">
    <property type="entry name" value="NUDIX"/>
    <property type="match status" value="1"/>
</dbReference>
<reference evidence="10" key="1">
    <citation type="journal article" date="2019" name="Int. J. Syst. Evol. Microbiol.">
        <title>The Global Catalogue of Microorganisms (GCM) 10K type strain sequencing project: providing services to taxonomists for standard genome sequencing and annotation.</title>
        <authorList>
            <consortium name="The Broad Institute Genomics Platform"/>
            <consortium name="The Broad Institute Genome Sequencing Center for Infectious Disease"/>
            <person name="Wu L."/>
            <person name="Ma J."/>
        </authorList>
    </citation>
    <scope>NUCLEOTIDE SEQUENCE [LARGE SCALE GENOMIC DNA]</scope>
    <source>
        <strain evidence="10">CCM 7941</strain>
    </source>
</reference>
<keyword evidence="4 9" id="KW-0378">Hydrolase</keyword>
<evidence type="ECO:0000256" key="2">
    <source>
        <dbReference type="ARBA" id="ARBA00001946"/>
    </source>
</evidence>
<dbReference type="CDD" id="cd18870">
    <property type="entry name" value="NUDIX_AcylCoAdiphos_Nudt19"/>
    <property type="match status" value="1"/>
</dbReference>
<gene>
    <name evidence="9" type="ORF">ACFOEX_07185</name>
</gene>
<dbReference type="InterPro" id="IPR039121">
    <property type="entry name" value="NUDT19"/>
</dbReference>
<evidence type="ECO:0000256" key="4">
    <source>
        <dbReference type="ARBA" id="ARBA00022801"/>
    </source>
</evidence>
<protein>
    <submittedName>
        <fullName evidence="9">NUDIX hydrolase</fullName>
    </submittedName>
</protein>
<comment type="cofactor">
    <cofactor evidence="1">
        <name>Mn(2+)</name>
        <dbReference type="ChEBI" id="CHEBI:29035"/>
    </cofactor>
</comment>
<name>A0ABV7LG64_9HYPH</name>
<dbReference type="EMBL" id="JBHRUV010000031">
    <property type="protein sequence ID" value="MFC3266133.1"/>
    <property type="molecule type" value="Genomic_DNA"/>
</dbReference>
<accession>A0ABV7LG64</accession>
<dbReference type="RefSeq" id="WP_376830726.1">
    <property type="nucleotide sequence ID" value="NZ_JBHLWR010000006.1"/>
</dbReference>
<comment type="caution">
    <text evidence="9">The sequence shown here is derived from an EMBL/GenBank/DDBJ whole genome shotgun (WGS) entry which is preliminary data.</text>
</comment>
<evidence type="ECO:0000256" key="7">
    <source>
        <dbReference type="SAM" id="MobiDB-lite"/>
    </source>
</evidence>
<keyword evidence="6" id="KW-0464">Manganese</keyword>
<dbReference type="GO" id="GO:0016787">
    <property type="term" value="F:hydrolase activity"/>
    <property type="evidence" value="ECO:0007669"/>
    <property type="project" value="UniProtKB-KW"/>
</dbReference>
<keyword evidence="3" id="KW-0479">Metal-binding</keyword>
<feature type="domain" description="Nudix hydrolase" evidence="8">
    <location>
        <begin position="32"/>
        <end position="226"/>
    </location>
</feature>
<keyword evidence="10" id="KW-1185">Reference proteome</keyword>
<evidence type="ECO:0000313" key="9">
    <source>
        <dbReference type="EMBL" id="MFC3266133.1"/>
    </source>
</evidence>
<evidence type="ECO:0000256" key="3">
    <source>
        <dbReference type="ARBA" id="ARBA00022723"/>
    </source>
</evidence>
<evidence type="ECO:0000259" key="8">
    <source>
        <dbReference type="PROSITE" id="PS51462"/>
    </source>
</evidence>